<reference evidence="2 3" key="1">
    <citation type="submission" date="2018-01" db="EMBL/GenBank/DDBJ databases">
        <title>Genomic Sequence of Chromobacterium MWU13-2610 from wild cranberry bogs within the Cape Cod National Seashore.</title>
        <authorList>
            <person name="O'Hara-Hanley K."/>
            <person name="Soby S."/>
            <person name="Harrison A."/>
        </authorList>
    </citation>
    <scope>NUCLEOTIDE SEQUENCE [LARGE SCALE GENOMIC DNA]</scope>
    <source>
        <strain evidence="2 3">MWU13-2610</strain>
    </source>
</reference>
<keyword evidence="1" id="KW-1133">Transmembrane helix</keyword>
<dbReference type="Proteomes" id="UP000236416">
    <property type="component" value="Unassembled WGS sequence"/>
</dbReference>
<keyword evidence="1" id="KW-0472">Membrane</keyword>
<dbReference type="RefSeq" id="WP_103321099.1">
    <property type="nucleotide sequence ID" value="NZ_PPTF01000073.1"/>
</dbReference>
<keyword evidence="1" id="KW-0812">Transmembrane</keyword>
<dbReference type="AlphaFoldDB" id="A0A2K4MKM9"/>
<name>A0A2K4MKM9_9NEIS</name>
<gene>
    <name evidence="2" type="ORF">C2134_15790</name>
</gene>
<evidence type="ECO:0000313" key="3">
    <source>
        <dbReference type="Proteomes" id="UP000236416"/>
    </source>
</evidence>
<organism evidence="2 3">
    <name type="scientific">Chromobacterium sinusclupearum</name>
    <dbReference type="NCBI Taxonomy" id="2077146"/>
    <lineage>
        <taxon>Bacteria</taxon>
        <taxon>Pseudomonadati</taxon>
        <taxon>Pseudomonadota</taxon>
        <taxon>Betaproteobacteria</taxon>
        <taxon>Neisseriales</taxon>
        <taxon>Chromobacteriaceae</taxon>
        <taxon>Chromobacterium</taxon>
    </lineage>
</organism>
<evidence type="ECO:0000256" key="1">
    <source>
        <dbReference type="SAM" id="Phobius"/>
    </source>
</evidence>
<keyword evidence="3" id="KW-1185">Reference proteome</keyword>
<sequence length="167" mass="17203">MSSAQSAVYVYNTHLEAEDAIRLLSKGGFDVKKLSVIGKGYHSEENPVGFYTVGDKMKAWGGIGAFWGGLWGLLLAPAVFFLPGVGMVAMAGPVVAALVGALEGAAIVGGVSALGAALTRVGINAEQAVKYETALKADKYVLVIHGGEADVAKAHAILDISTGWKEA</sequence>
<dbReference type="PANTHER" id="PTHR36109:SF2">
    <property type="entry name" value="MEMBRANE PROTEIN"/>
    <property type="match status" value="1"/>
</dbReference>
<accession>A0A2K4MKM9</accession>
<protein>
    <submittedName>
        <fullName evidence="2">DUF1269 domain-containing family protein</fullName>
    </submittedName>
</protein>
<dbReference type="EMBL" id="PPTF01000073">
    <property type="protein sequence ID" value="POA97305.1"/>
    <property type="molecule type" value="Genomic_DNA"/>
</dbReference>
<feature type="transmembrane region" description="Helical" evidence="1">
    <location>
        <begin position="94"/>
        <end position="118"/>
    </location>
</feature>
<dbReference type="InterPro" id="IPR052948">
    <property type="entry name" value="Low_temp-induced_all0457"/>
</dbReference>
<evidence type="ECO:0000313" key="2">
    <source>
        <dbReference type="EMBL" id="POA97305.1"/>
    </source>
</evidence>
<feature type="transmembrane region" description="Helical" evidence="1">
    <location>
        <begin position="59"/>
        <end position="82"/>
    </location>
</feature>
<comment type="caution">
    <text evidence="2">The sequence shown here is derived from an EMBL/GenBank/DDBJ whole genome shotgun (WGS) entry which is preliminary data.</text>
</comment>
<proteinExistence type="predicted"/>
<dbReference type="PANTHER" id="PTHR36109">
    <property type="entry name" value="MEMBRANE PROTEIN-RELATED"/>
    <property type="match status" value="1"/>
</dbReference>